<keyword evidence="2" id="KW-0143">Chaperone</keyword>
<dbReference type="InterPro" id="IPR002669">
    <property type="entry name" value="UreD"/>
</dbReference>
<dbReference type="AlphaFoldDB" id="A0A1J5PRA7"/>
<reference evidence="3" key="1">
    <citation type="submission" date="2016-10" db="EMBL/GenBank/DDBJ databases">
        <title>Sequence of Gallionella enrichment culture.</title>
        <authorList>
            <person name="Poehlein A."/>
            <person name="Muehling M."/>
            <person name="Daniel R."/>
        </authorList>
    </citation>
    <scope>NUCLEOTIDE SEQUENCE</scope>
</reference>
<evidence type="ECO:0000313" key="3">
    <source>
        <dbReference type="EMBL" id="OIQ74126.1"/>
    </source>
</evidence>
<evidence type="ECO:0000256" key="1">
    <source>
        <dbReference type="ARBA" id="ARBA00007177"/>
    </source>
</evidence>
<proteinExistence type="inferred from homology"/>
<dbReference type="EMBL" id="MLJW01002615">
    <property type="protein sequence ID" value="OIQ74126.1"/>
    <property type="molecule type" value="Genomic_DNA"/>
</dbReference>
<gene>
    <name evidence="3" type="primary">ureD_3</name>
    <name evidence="3" type="ORF">GALL_442310</name>
</gene>
<comment type="caution">
    <text evidence="3">The sequence shown here is derived from an EMBL/GenBank/DDBJ whole genome shotgun (WGS) entry which is preliminary data.</text>
</comment>
<protein>
    <submittedName>
        <fullName evidence="3">Urease accessory protein UreD</fullName>
    </submittedName>
</protein>
<dbReference type="HAMAP" id="MF_01384">
    <property type="entry name" value="UreD"/>
    <property type="match status" value="1"/>
</dbReference>
<dbReference type="Pfam" id="PF01774">
    <property type="entry name" value="UreD"/>
    <property type="match status" value="1"/>
</dbReference>
<dbReference type="GO" id="GO:0016151">
    <property type="term" value="F:nickel cation binding"/>
    <property type="evidence" value="ECO:0007669"/>
    <property type="project" value="InterPro"/>
</dbReference>
<accession>A0A1J5PRA7</accession>
<name>A0A1J5PRA7_9ZZZZ</name>
<dbReference type="PANTHER" id="PTHR33643">
    <property type="entry name" value="UREASE ACCESSORY PROTEIN D"/>
    <property type="match status" value="1"/>
</dbReference>
<evidence type="ECO:0000256" key="2">
    <source>
        <dbReference type="ARBA" id="ARBA00023186"/>
    </source>
</evidence>
<comment type="similarity">
    <text evidence="1">Belongs to the UreD family.</text>
</comment>
<sequence>MLDAAPSVSILQRTRGRAAVRLVQHAEGARLTDLHQSGSAKAMLPRMHGAAPEVVFLNTSGGLTGGDRLDYALDLGAGVRAVATTQTAERAYASSGGHAELSVRLTLGPGAALDWLPQETILFDQSRLTRRLNADLAADARLLLAECVVLGRAAMGETLHDIDLTDWREVRRAGQPVFLEPLRLTPQTLTAGPAALAAYRAFATIALIAPGAEDMLATVRRTLPEGMMAAASAWDGKCVVRLMAVDAMPLKAAMAQLLGVIRGKPLPRVWQI</sequence>
<organism evidence="3">
    <name type="scientific">mine drainage metagenome</name>
    <dbReference type="NCBI Taxonomy" id="410659"/>
    <lineage>
        <taxon>unclassified sequences</taxon>
        <taxon>metagenomes</taxon>
        <taxon>ecological metagenomes</taxon>
    </lineage>
</organism>
<dbReference type="PANTHER" id="PTHR33643:SF1">
    <property type="entry name" value="UREASE ACCESSORY PROTEIN D"/>
    <property type="match status" value="1"/>
</dbReference>